<dbReference type="Proteomes" id="UP000612362">
    <property type="component" value="Unassembled WGS sequence"/>
</dbReference>
<sequence length="81" mass="9587">MKAIAECAEIKVVEVFLALLNNFSHFSEQDRRLSLALIAKQFIVYRDDVSWIDRDFDQFREMYPEEALVFLRRSDMGTNSH</sequence>
<reference evidence="1" key="1">
    <citation type="submission" date="2020-10" db="EMBL/GenBank/DDBJ databases">
        <title>Taxonomic study of unclassified bacteria belonging to the class Ktedonobacteria.</title>
        <authorList>
            <person name="Yabe S."/>
            <person name="Wang C.M."/>
            <person name="Zheng Y."/>
            <person name="Sakai Y."/>
            <person name="Cavaletti L."/>
            <person name="Monciardini P."/>
            <person name="Donadio S."/>
        </authorList>
    </citation>
    <scope>NUCLEOTIDE SEQUENCE</scope>
    <source>
        <strain evidence="1">SOSP1-1</strain>
    </source>
</reference>
<comment type="caution">
    <text evidence="1">The sequence shown here is derived from an EMBL/GenBank/DDBJ whole genome shotgun (WGS) entry which is preliminary data.</text>
</comment>
<organism evidence="1 2">
    <name type="scientific">Ktedonospora formicarum</name>
    <dbReference type="NCBI Taxonomy" id="2778364"/>
    <lineage>
        <taxon>Bacteria</taxon>
        <taxon>Bacillati</taxon>
        <taxon>Chloroflexota</taxon>
        <taxon>Ktedonobacteria</taxon>
        <taxon>Ktedonobacterales</taxon>
        <taxon>Ktedonobacteraceae</taxon>
        <taxon>Ktedonospora</taxon>
    </lineage>
</organism>
<evidence type="ECO:0000313" key="2">
    <source>
        <dbReference type="Proteomes" id="UP000612362"/>
    </source>
</evidence>
<dbReference type="EMBL" id="BNJF01000001">
    <property type="protein sequence ID" value="GHO41974.1"/>
    <property type="molecule type" value="Genomic_DNA"/>
</dbReference>
<dbReference type="AlphaFoldDB" id="A0A8J3HXU7"/>
<keyword evidence="2" id="KW-1185">Reference proteome</keyword>
<accession>A0A8J3HXU7</accession>
<proteinExistence type="predicted"/>
<gene>
    <name evidence="1" type="ORF">KSX_01370</name>
</gene>
<evidence type="ECO:0000313" key="1">
    <source>
        <dbReference type="EMBL" id="GHO41974.1"/>
    </source>
</evidence>
<name>A0A8J3HXU7_9CHLR</name>
<protein>
    <submittedName>
        <fullName evidence="1">Uncharacterized protein</fullName>
    </submittedName>
</protein>